<dbReference type="InterPro" id="IPR025178">
    <property type="entry name" value="Lnb_N"/>
</dbReference>
<feature type="transmembrane region" description="Helical" evidence="1">
    <location>
        <begin position="365"/>
        <end position="384"/>
    </location>
</feature>
<feature type="transmembrane region" description="Helical" evidence="1">
    <location>
        <begin position="252"/>
        <end position="271"/>
    </location>
</feature>
<dbReference type="Pfam" id="PF25221">
    <property type="entry name" value="5TMH_Lnb"/>
    <property type="match status" value="1"/>
</dbReference>
<keyword evidence="1" id="KW-0472">Membrane</keyword>
<reference evidence="5 6" key="1">
    <citation type="submission" date="2019-12" db="EMBL/GenBank/DDBJ databases">
        <authorList>
            <person name="Li J."/>
        </authorList>
    </citation>
    <scope>NUCLEOTIDE SEQUENCE [LARGE SCALE GENOMIC DNA]</scope>
    <source>
        <strain evidence="5 6">HL2-2</strain>
    </source>
</reference>
<feature type="transmembrane region" description="Helical" evidence="1">
    <location>
        <begin position="343"/>
        <end position="359"/>
    </location>
</feature>
<keyword evidence="2" id="KW-0732">Signal</keyword>
<keyword evidence="6" id="KW-1185">Reference proteome</keyword>
<accession>A0A6L6U653</accession>
<feature type="transmembrane region" description="Helical" evidence="1">
    <location>
        <begin position="283"/>
        <end position="305"/>
    </location>
</feature>
<feature type="signal peptide" evidence="2">
    <location>
        <begin position="1"/>
        <end position="19"/>
    </location>
</feature>
<dbReference type="EMBL" id="WOWS01000001">
    <property type="protein sequence ID" value="MUU77638.1"/>
    <property type="molecule type" value="Genomic_DNA"/>
</dbReference>
<keyword evidence="1" id="KW-0812">Transmembrane</keyword>
<evidence type="ECO:0000256" key="2">
    <source>
        <dbReference type="SAM" id="SignalP"/>
    </source>
</evidence>
<comment type="caution">
    <text evidence="5">The sequence shown here is derived from an EMBL/GenBank/DDBJ whole genome shotgun (WGS) entry which is preliminary data.</text>
</comment>
<dbReference type="AlphaFoldDB" id="A0A6L6U653"/>
<evidence type="ECO:0000313" key="5">
    <source>
        <dbReference type="EMBL" id="MUU77638.1"/>
    </source>
</evidence>
<sequence length="390" mass="45028">MKFRYLVLIVLFTINSAFSQQYKLSPDAEVSVLTIGPGSSLNDAFGHNAFRIKDNSLGIDAVYGYGQYDFDAPNFYLKFTQGKLEYLMSKHSFADIYYYYTKYNRTIDEQILNFTAEEKQKLFSFLETNYKPENRRYIYDFFFDNCATRIRDVTAKATTRQIDYNLPEDFKHKTFRSLIHNHVGLNTWGSFGIDIALGSVIDVEATTAEHMFLPKYINTFFADATLNGTNKLVKASSNIFEKKETQSSYFDFLLSPLFIIGLIGIGILIITYKDYKNNKRTKWIDSVIFGITGVIGIVLLLLWFATDHSATAYNFNLLWAFPLNIIIVVQLLKPKIKNWLKRYVKLLIIMLALLTFHWISGIQVFAIGLIPLLIALLLRFVYLCKHLSKL</sequence>
<evidence type="ECO:0000259" key="3">
    <source>
        <dbReference type="Pfam" id="PF13387"/>
    </source>
</evidence>
<organism evidence="5 6">
    <name type="scientific">Winogradskyella endarachnes</name>
    <dbReference type="NCBI Taxonomy" id="2681965"/>
    <lineage>
        <taxon>Bacteria</taxon>
        <taxon>Pseudomonadati</taxon>
        <taxon>Bacteroidota</taxon>
        <taxon>Flavobacteriia</taxon>
        <taxon>Flavobacteriales</taxon>
        <taxon>Flavobacteriaceae</taxon>
        <taxon>Winogradskyella</taxon>
    </lineage>
</organism>
<proteinExistence type="predicted"/>
<evidence type="ECO:0000256" key="1">
    <source>
        <dbReference type="SAM" id="Phobius"/>
    </source>
</evidence>
<feature type="domain" description="Lnb-like transmembrane" evidence="4">
    <location>
        <begin position="252"/>
        <end position="384"/>
    </location>
</feature>
<feature type="transmembrane region" description="Helical" evidence="1">
    <location>
        <begin position="311"/>
        <end position="331"/>
    </location>
</feature>
<name>A0A6L6U653_9FLAO</name>
<dbReference type="InterPro" id="IPR057436">
    <property type="entry name" value="5TMH_Lnb"/>
</dbReference>
<dbReference type="Pfam" id="PF13387">
    <property type="entry name" value="Lnb_N"/>
    <property type="match status" value="1"/>
</dbReference>
<dbReference type="RefSeq" id="WP_157362416.1">
    <property type="nucleotide sequence ID" value="NZ_WOWS01000001.1"/>
</dbReference>
<keyword evidence="1" id="KW-1133">Transmembrane helix</keyword>
<protein>
    <submittedName>
        <fullName evidence="5">DUF4105 domain-containing protein</fullName>
    </submittedName>
</protein>
<feature type="domain" description="Lnb N-terminal periplasmic" evidence="3">
    <location>
        <begin position="25"/>
        <end position="178"/>
    </location>
</feature>
<feature type="chain" id="PRO_5026929297" evidence="2">
    <location>
        <begin position="20"/>
        <end position="390"/>
    </location>
</feature>
<evidence type="ECO:0000313" key="6">
    <source>
        <dbReference type="Proteomes" id="UP000478208"/>
    </source>
</evidence>
<dbReference type="Proteomes" id="UP000478208">
    <property type="component" value="Unassembled WGS sequence"/>
</dbReference>
<gene>
    <name evidence="5" type="ORF">GN138_04210</name>
</gene>
<evidence type="ECO:0000259" key="4">
    <source>
        <dbReference type="Pfam" id="PF25221"/>
    </source>
</evidence>